<dbReference type="EMBL" id="PHUF01000004">
    <property type="protein sequence ID" value="PKB14828.1"/>
    <property type="molecule type" value="Genomic_DNA"/>
</dbReference>
<protein>
    <recommendedName>
        <fullName evidence="4">Lipoprotein</fullName>
    </recommendedName>
</protein>
<dbReference type="AlphaFoldDB" id="A0A2N0H7B9"/>
<dbReference type="OrthoDB" id="7508735at2"/>
<evidence type="ECO:0000313" key="3">
    <source>
        <dbReference type="Proteomes" id="UP000232587"/>
    </source>
</evidence>
<feature type="signal peptide" evidence="1">
    <location>
        <begin position="1"/>
        <end position="21"/>
    </location>
</feature>
<dbReference type="Proteomes" id="UP000232587">
    <property type="component" value="Unassembled WGS sequence"/>
</dbReference>
<dbReference type="RefSeq" id="WP_100867618.1">
    <property type="nucleotide sequence ID" value="NZ_PHUF01000004.1"/>
</dbReference>
<keyword evidence="3" id="KW-1185">Reference proteome</keyword>
<evidence type="ECO:0000256" key="1">
    <source>
        <dbReference type="SAM" id="SignalP"/>
    </source>
</evidence>
<comment type="caution">
    <text evidence="2">The sequence shown here is derived from an EMBL/GenBank/DDBJ whole genome shotgun (WGS) entry which is preliminary data.</text>
</comment>
<evidence type="ECO:0008006" key="4">
    <source>
        <dbReference type="Google" id="ProtNLM"/>
    </source>
</evidence>
<organism evidence="2 3">
    <name type="scientific">Novosphingobium kunmingense</name>
    <dbReference type="NCBI Taxonomy" id="1211806"/>
    <lineage>
        <taxon>Bacteria</taxon>
        <taxon>Pseudomonadati</taxon>
        <taxon>Pseudomonadota</taxon>
        <taxon>Alphaproteobacteria</taxon>
        <taxon>Sphingomonadales</taxon>
        <taxon>Sphingomonadaceae</taxon>
        <taxon>Novosphingobium</taxon>
    </lineage>
</organism>
<feature type="chain" id="PRO_5014799931" description="Lipoprotein" evidence="1">
    <location>
        <begin position="22"/>
        <end position="112"/>
    </location>
</feature>
<proteinExistence type="predicted"/>
<reference evidence="2 3" key="1">
    <citation type="submission" date="2017-11" db="EMBL/GenBank/DDBJ databases">
        <title>Genomic Encyclopedia of Type Strains, Phase III (KMG-III): the genomes of soil and plant-associated and newly described type strains.</title>
        <authorList>
            <person name="Whitman W."/>
        </authorList>
    </citation>
    <scope>NUCLEOTIDE SEQUENCE [LARGE SCALE GENOMIC DNA]</scope>
    <source>
        <strain evidence="2 3">CGMCC 1.12274</strain>
    </source>
</reference>
<sequence length="112" mass="11794">MRFAKSLTLAAVAGLALSACTASRYQISDALMRYGMSENKASCAAEFLRGHLSTRQVDRLADAARYYNGNGALTFGDLVRVAASLRDTETAVQVGGAALACGLAADMVLPRF</sequence>
<gene>
    <name evidence="2" type="ORF">B0I00_2430</name>
</gene>
<keyword evidence="1" id="KW-0732">Signal</keyword>
<evidence type="ECO:0000313" key="2">
    <source>
        <dbReference type="EMBL" id="PKB14828.1"/>
    </source>
</evidence>
<dbReference type="PROSITE" id="PS51257">
    <property type="entry name" value="PROKAR_LIPOPROTEIN"/>
    <property type="match status" value="1"/>
</dbReference>
<accession>A0A2N0H7B9</accession>
<name>A0A2N0H7B9_9SPHN</name>